<dbReference type="GO" id="GO:0051304">
    <property type="term" value="P:chromosome separation"/>
    <property type="evidence" value="ECO:0007669"/>
    <property type="project" value="InterPro"/>
</dbReference>
<evidence type="ECO:0000256" key="3">
    <source>
        <dbReference type="ARBA" id="ARBA00022829"/>
    </source>
</evidence>
<dbReference type="AlphaFoldDB" id="A0A1G2LUJ0"/>
<dbReference type="PANTHER" id="PTHR34298:SF2">
    <property type="entry name" value="SEGREGATION AND CONDENSATION PROTEIN B"/>
    <property type="match status" value="1"/>
</dbReference>
<protein>
    <recommendedName>
        <fullName evidence="7">SMC-Scp complex subunit ScpB</fullName>
    </recommendedName>
</protein>
<keyword evidence="1" id="KW-0963">Cytoplasm</keyword>
<dbReference type="EMBL" id="MHQZ01000008">
    <property type="protein sequence ID" value="OHA14542.1"/>
    <property type="molecule type" value="Genomic_DNA"/>
</dbReference>
<evidence type="ECO:0000256" key="2">
    <source>
        <dbReference type="ARBA" id="ARBA00022618"/>
    </source>
</evidence>
<evidence type="ECO:0000313" key="6">
    <source>
        <dbReference type="Proteomes" id="UP000178302"/>
    </source>
</evidence>
<keyword evidence="4" id="KW-0131">Cell cycle</keyword>
<dbReference type="Proteomes" id="UP000178302">
    <property type="component" value="Unassembled WGS sequence"/>
</dbReference>
<accession>A0A1G2LUJ0</accession>
<dbReference type="SUPFAM" id="SSF46785">
    <property type="entry name" value="Winged helix' DNA-binding domain"/>
    <property type="match status" value="2"/>
</dbReference>
<proteinExistence type="predicted"/>
<evidence type="ECO:0000256" key="1">
    <source>
        <dbReference type="ARBA" id="ARBA00022490"/>
    </source>
</evidence>
<dbReference type="InterPro" id="IPR036388">
    <property type="entry name" value="WH-like_DNA-bd_sf"/>
</dbReference>
<reference evidence="5 6" key="1">
    <citation type="journal article" date="2016" name="Nat. Commun.">
        <title>Thousands of microbial genomes shed light on interconnected biogeochemical processes in an aquifer system.</title>
        <authorList>
            <person name="Anantharaman K."/>
            <person name="Brown C.T."/>
            <person name="Hug L.A."/>
            <person name="Sharon I."/>
            <person name="Castelle C.J."/>
            <person name="Probst A.J."/>
            <person name="Thomas B.C."/>
            <person name="Singh A."/>
            <person name="Wilkins M.J."/>
            <person name="Karaoz U."/>
            <person name="Brodie E.L."/>
            <person name="Williams K.H."/>
            <person name="Hubbard S.S."/>
            <person name="Banfield J.F."/>
        </authorList>
    </citation>
    <scope>NUCLEOTIDE SEQUENCE [LARGE SCALE GENOMIC DNA]</scope>
</reference>
<gene>
    <name evidence="5" type="ORF">A2909_02585</name>
</gene>
<dbReference type="InterPro" id="IPR005234">
    <property type="entry name" value="ScpB_csome_segregation"/>
</dbReference>
<dbReference type="InterPro" id="IPR036390">
    <property type="entry name" value="WH_DNA-bd_sf"/>
</dbReference>
<evidence type="ECO:0000313" key="5">
    <source>
        <dbReference type="EMBL" id="OHA14542.1"/>
    </source>
</evidence>
<dbReference type="GO" id="GO:0051301">
    <property type="term" value="P:cell division"/>
    <property type="evidence" value="ECO:0007669"/>
    <property type="project" value="UniProtKB-KW"/>
</dbReference>
<sequence length="178" mass="20175">MELDSKIEAILFLLGEPVETGYLAGVIGCSEGEARDALLVLNEKLENRGISLIQKDNKVMLGSSGEARDIAEKIIKDEYDKNLTKSMLETLAIVLYKGPVTRQEIDYIRGVNSSFTLRNLLIRDFVEREEKEVSGAYLYKPSFKLLRHLGVRSLSELPGYDSFCKKLEEFVEYNNECL</sequence>
<keyword evidence="2" id="KW-0132">Cell division</keyword>
<dbReference type="Gene3D" id="1.10.10.10">
    <property type="entry name" value="Winged helix-like DNA-binding domain superfamily/Winged helix DNA-binding domain"/>
    <property type="match status" value="2"/>
</dbReference>
<evidence type="ECO:0000256" key="4">
    <source>
        <dbReference type="ARBA" id="ARBA00023306"/>
    </source>
</evidence>
<dbReference type="Pfam" id="PF04079">
    <property type="entry name" value="SMC_ScpB"/>
    <property type="match status" value="1"/>
</dbReference>
<name>A0A1G2LUJ0_9BACT</name>
<keyword evidence="3" id="KW-0159">Chromosome partition</keyword>
<organism evidence="5 6">
    <name type="scientific">Candidatus Tagabacteria bacterium RIFCSPLOWO2_01_FULL_39_11</name>
    <dbReference type="NCBI Taxonomy" id="1802295"/>
    <lineage>
        <taxon>Bacteria</taxon>
        <taxon>Candidatus Tagaibacteriota</taxon>
    </lineage>
</organism>
<comment type="caution">
    <text evidence="5">The sequence shown here is derived from an EMBL/GenBank/DDBJ whole genome shotgun (WGS) entry which is preliminary data.</text>
</comment>
<dbReference type="PANTHER" id="PTHR34298">
    <property type="entry name" value="SEGREGATION AND CONDENSATION PROTEIN B"/>
    <property type="match status" value="1"/>
</dbReference>
<evidence type="ECO:0008006" key="7">
    <source>
        <dbReference type="Google" id="ProtNLM"/>
    </source>
</evidence>